<dbReference type="eggNOG" id="COG1399">
    <property type="taxonomic scope" value="Bacteria"/>
</dbReference>
<dbReference type="AlphaFoldDB" id="K2LAV1"/>
<name>K2LAV1_9GAMM</name>
<accession>K2LAV1</accession>
<evidence type="ECO:0000256" key="3">
    <source>
        <dbReference type="ARBA" id="ARBA00015716"/>
    </source>
</evidence>
<reference evidence="6 7" key="1">
    <citation type="journal article" date="2012" name="J. Bacteriol.">
        <title>Genome Sequence of Idiomarina xiamenensis Type Strain 10-D-4.</title>
        <authorList>
            <person name="Lai Q."/>
            <person name="Wang L."/>
            <person name="Wang W."/>
            <person name="Shao Z."/>
        </authorList>
    </citation>
    <scope>NUCLEOTIDE SEQUENCE [LARGE SCALE GENOMIC DNA]</scope>
    <source>
        <strain evidence="6 7">10-D-4</strain>
    </source>
</reference>
<keyword evidence="7" id="KW-1185">Reference proteome</keyword>
<dbReference type="STRING" id="740709.A10D4_01847"/>
<dbReference type="Pfam" id="PF02620">
    <property type="entry name" value="YceD"/>
    <property type="match status" value="1"/>
</dbReference>
<dbReference type="InterPro" id="IPR003772">
    <property type="entry name" value="YceD"/>
</dbReference>
<dbReference type="GO" id="GO:0005829">
    <property type="term" value="C:cytosol"/>
    <property type="evidence" value="ECO:0007669"/>
    <property type="project" value="TreeGrafter"/>
</dbReference>
<sequence length="167" mass="18381">MMVDPVKSAGKQLTYDGLVPASALQRFQGMLVETCADPEVVLNFLVDEQGLYVMQGQASVTAKVSCERCGEPLTVDVAAQFAYAPVTRKQTADNMPDAYEPIEPNEFGEINVHGVVEDELILAMPIVVKHDESDCKIDPNNMSWGEIDETPAEHDNPFAVLQDLKRK</sequence>
<dbReference type="InterPro" id="IPR039255">
    <property type="entry name" value="YceD_bac"/>
</dbReference>
<dbReference type="GO" id="GO:0042254">
    <property type="term" value="P:ribosome biogenesis"/>
    <property type="evidence" value="ECO:0007669"/>
    <property type="project" value="UniProtKB-KW"/>
</dbReference>
<dbReference type="PATRIC" id="fig|740709.3.peg.372"/>
<evidence type="ECO:0000256" key="2">
    <source>
        <dbReference type="ARBA" id="ARBA00010740"/>
    </source>
</evidence>
<dbReference type="PANTHER" id="PTHR38099">
    <property type="entry name" value="LARGE RIBOSOMAL RNA SUBUNIT ACCUMULATION PROTEIN YCED"/>
    <property type="match status" value="1"/>
</dbReference>
<organism evidence="6 7">
    <name type="scientific">Idiomarina xiamenensis 10-D-4</name>
    <dbReference type="NCBI Taxonomy" id="740709"/>
    <lineage>
        <taxon>Bacteria</taxon>
        <taxon>Pseudomonadati</taxon>
        <taxon>Pseudomonadota</taxon>
        <taxon>Gammaproteobacteria</taxon>
        <taxon>Alteromonadales</taxon>
        <taxon>Idiomarinaceae</taxon>
        <taxon>Idiomarina</taxon>
    </lineage>
</organism>
<dbReference type="Proteomes" id="UP000014115">
    <property type="component" value="Unassembled WGS sequence"/>
</dbReference>
<evidence type="ECO:0000256" key="1">
    <source>
        <dbReference type="ARBA" id="ARBA00002868"/>
    </source>
</evidence>
<evidence type="ECO:0000256" key="4">
    <source>
        <dbReference type="ARBA" id="ARBA00022517"/>
    </source>
</evidence>
<keyword evidence="4" id="KW-0690">Ribosome biogenesis</keyword>
<evidence type="ECO:0000313" key="7">
    <source>
        <dbReference type="Proteomes" id="UP000014115"/>
    </source>
</evidence>
<dbReference type="NCBIfam" id="NF008395">
    <property type="entry name" value="PRK11193.1"/>
    <property type="match status" value="1"/>
</dbReference>
<dbReference type="PANTHER" id="PTHR38099:SF1">
    <property type="entry name" value="LARGE RIBOSOMAL RNA SUBUNIT ACCUMULATION PROTEIN YCED"/>
    <property type="match status" value="1"/>
</dbReference>
<comment type="similarity">
    <text evidence="2">Belongs to the DUF177 domain family.</text>
</comment>
<evidence type="ECO:0000313" key="6">
    <source>
        <dbReference type="EMBL" id="EKE86945.1"/>
    </source>
</evidence>
<proteinExistence type="inferred from homology"/>
<protein>
    <recommendedName>
        <fullName evidence="3">Large ribosomal RNA subunit accumulation protein YceD</fullName>
    </recommendedName>
    <alternativeName>
        <fullName evidence="5">23S rRNA accumulation protein YceD</fullName>
    </alternativeName>
</protein>
<dbReference type="EMBL" id="AMRG01000002">
    <property type="protein sequence ID" value="EKE86945.1"/>
    <property type="molecule type" value="Genomic_DNA"/>
</dbReference>
<comment type="caution">
    <text evidence="6">The sequence shown here is derived from an EMBL/GenBank/DDBJ whole genome shotgun (WGS) entry which is preliminary data.</text>
</comment>
<gene>
    <name evidence="6" type="ORF">A10D4_01847</name>
</gene>
<evidence type="ECO:0000256" key="5">
    <source>
        <dbReference type="ARBA" id="ARBA00031841"/>
    </source>
</evidence>
<comment type="function">
    <text evidence="1">Plays a role in synthesis, processing and/or stability of 23S rRNA.</text>
</comment>